<protein>
    <submittedName>
        <fullName evidence="1">Uncharacterized protein</fullName>
    </submittedName>
</protein>
<feature type="non-terminal residue" evidence="1">
    <location>
        <position position="1"/>
    </location>
</feature>
<comment type="caution">
    <text evidence="1">The sequence shown here is derived from an EMBL/GenBank/DDBJ whole genome shotgun (WGS) entry which is preliminary data.</text>
</comment>
<sequence>RLYEATHDIPDCEDCEYVQEEDCYCETRRAMMEDYD</sequence>
<accession>X1JXD2</accession>
<dbReference type="EMBL" id="BARU01040924">
    <property type="protein sequence ID" value="GAH82924.1"/>
    <property type="molecule type" value="Genomic_DNA"/>
</dbReference>
<proteinExistence type="predicted"/>
<gene>
    <name evidence="1" type="ORF">S03H2_63201</name>
</gene>
<dbReference type="AlphaFoldDB" id="X1JXD2"/>
<name>X1JXD2_9ZZZZ</name>
<reference evidence="1" key="1">
    <citation type="journal article" date="2014" name="Front. Microbiol.">
        <title>High frequency of phylogenetically diverse reductive dehalogenase-homologous genes in deep subseafloor sedimentary metagenomes.</title>
        <authorList>
            <person name="Kawai M."/>
            <person name="Futagami T."/>
            <person name="Toyoda A."/>
            <person name="Takaki Y."/>
            <person name="Nishi S."/>
            <person name="Hori S."/>
            <person name="Arai W."/>
            <person name="Tsubouchi T."/>
            <person name="Morono Y."/>
            <person name="Uchiyama I."/>
            <person name="Ito T."/>
            <person name="Fujiyama A."/>
            <person name="Inagaki F."/>
            <person name="Takami H."/>
        </authorList>
    </citation>
    <scope>NUCLEOTIDE SEQUENCE</scope>
    <source>
        <strain evidence="1">Expedition CK06-06</strain>
    </source>
</reference>
<organism evidence="1">
    <name type="scientific">marine sediment metagenome</name>
    <dbReference type="NCBI Taxonomy" id="412755"/>
    <lineage>
        <taxon>unclassified sequences</taxon>
        <taxon>metagenomes</taxon>
        <taxon>ecological metagenomes</taxon>
    </lineage>
</organism>
<evidence type="ECO:0000313" key="1">
    <source>
        <dbReference type="EMBL" id="GAH82924.1"/>
    </source>
</evidence>